<feature type="compositionally biased region" description="Basic and acidic residues" evidence="1">
    <location>
        <begin position="1"/>
        <end position="10"/>
    </location>
</feature>
<reference evidence="3" key="1">
    <citation type="journal article" date="2010" name="Genome Res.">
        <title>Population genomic sequencing of Coccidioides fungi reveals recent hybridization and transposon control.</title>
        <authorList>
            <person name="Neafsey D.E."/>
            <person name="Barker B.M."/>
            <person name="Sharpton T.J."/>
            <person name="Stajich J.E."/>
            <person name="Park D.J."/>
            <person name="Whiston E."/>
            <person name="Hung C.-Y."/>
            <person name="McMahan C."/>
            <person name="White J."/>
            <person name="Sykes S."/>
            <person name="Heiman D."/>
            <person name="Young S."/>
            <person name="Zeng Q."/>
            <person name="Abouelleil A."/>
            <person name="Aftuck L."/>
            <person name="Bessette D."/>
            <person name="Brown A."/>
            <person name="FitzGerald M."/>
            <person name="Lui A."/>
            <person name="Macdonald J.P."/>
            <person name="Priest M."/>
            <person name="Orbach M.J."/>
            <person name="Galgiani J.N."/>
            <person name="Kirkland T.N."/>
            <person name="Cole G.T."/>
            <person name="Birren B.W."/>
            <person name="Henn M.R."/>
            <person name="Taylor J.W."/>
            <person name="Rounsley S.D."/>
        </authorList>
    </citation>
    <scope>NUCLEOTIDE SEQUENCE [LARGE SCALE GENOMIC DNA]</scope>
    <source>
        <strain evidence="3">RMSCC 3703</strain>
    </source>
</reference>
<dbReference type="AlphaFoldDB" id="A0A0J8QX01"/>
<dbReference type="STRING" id="454286.A0A0J8QX01"/>
<protein>
    <submittedName>
        <fullName evidence="2">Uncharacterized protein</fullName>
    </submittedName>
</protein>
<accession>A0A0J8QX01</accession>
<dbReference type="EMBL" id="DS268155">
    <property type="protein sequence ID" value="KMU77424.1"/>
    <property type="molecule type" value="Genomic_DNA"/>
</dbReference>
<dbReference type="Proteomes" id="UP000054559">
    <property type="component" value="Unassembled WGS sequence"/>
</dbReference>
<dbReference type="OrthoDB" id="9215500at2759"/>
<proteinExistence type="predicted"/>
<sequence length="89" mass="9911">MASAPRERRSSMGAPISELQGPVGPGFSRPKHKRTFTGFGPRDIKKVVASIPEPQRQAWRKFAPQAFKTKEEFEGSMHCVKNVDADLQS</sequence>
<name>A0A0J8QX01_COCIT</name>
<evidence type="ECO:0000313" key="3">
    <source>
        <dbReference type="Proteomes" id="UP000054559"/>
    </source>
</evidence>
<organism evidence="2 3">
    <name type="scientific">Coccidioides immitis RMSCC 3703</name>
    <dbReference type="NCBI Taxonomy" id="454286"/>
    <lineage>
        <taxon>Eukaryota</taxon>
        <taxon>Fungi</taxon>
        <taxon>Dikarya</taxon>
        <taxon>Ascomycota</taxon>
        <taxon>Pezizomycotina</taxon>
        <taxon>Eurotiomycetes</taxon>
        <taxon>Eurotiomycetidae</taxon>
        <taxon>Onygenales</taxon>
        <taxon>Onygenaceae</taxon>
        <taxon>Coccidioides</taxon>
    </lineage>
</organism>
<feature type="region of interest" description="Disordered" evidence="1">
    <location>
        <begin position="1"/>
        <end position="39"/>
    </location>
</feature>
<evidence type="ECO:0000313" key="2">
    <source>
        <dbReference type="EMBL" id="KMU77424.1"/>
    </source>
</evidence>
<gene>
    <name evidence="2" type="ORF">CISG_06671</name>
</gene>
<evidence type="ECO:0000256" key="1">
    <source>
        <dbReference type="SAM" id="MobiDB-lite"/>
    </source>
</evidence>